<dbReference type="EC" id="4.1.1.111" evidence="4"/>
<organism evidence="10 14">
    <name type="scientific">Paracoccus pantotrophus</name>
    <name type="common">Thiosphaera pantotropha</name>
    <dbReference type="NCBI Taxonomy" id="82367"/>
    <lineage>
        <taxon>Bacteria</taxon>
        <taxon>Pseudomonadati</taxon>
        <taxon>Pseudomonadota</taxon>
        <taxon>Alphaproteobacteria</taxon>
        <taxon>Rhodobacterales</taxon>
        <taxon>Paracoccaceae</taxon>
        <taxon>Paracoccus</taxon>
    </lineage>
</organism>
<proteinExistence type="inferred from homology"/>
<dbReference type="Gene3D" id="3.30.70.3460">
    <property type="match status" value="1"/>
</dbReference>
<dbReference type="Proteomes" id="UP000509322">
    <property type="component" value="Chromosome 2"/>
</dbReference>
<evidence type="ECO:0000256" key="1">
    <source>
        <dbReference type="ARBA" id="ARBA00023239"/>
    </source>
</evidence>
<evidence type="ECO:0000313" key="13">
    <source>
        <dbReference type="Proteomes" id="UP000326453"/>
    </source>
</evidence>
<sequence>MSRQTLPPEALDDTDRAILNRLQEGFPLTPRPFDDAGAALGLTGAQLIERLERLRAIGAITRFGPFYDAAAMGGAFCLCALSAPQADFDRIAALVNAHPEVAHNYARDHALNMWFVLATATPEGIAETAGRIEAETGLTVWRFPKLREFFIGFRVAA</sequence>
<dbReference type="PANTHER" id="PTHR43413:SF1">
    <property type="entry name" value="SIROHEME DECARBOXYLASE NIRL SUBUNIT"/>
    <property type="match status" value="1"/>
</dbReference>
<reference evidence="9 13" key="2">
    <citation type="submission" date="2019-01" db="EMBL/GenBank/DDBJ databases">
        <title>Complete Genome Sequence and Annotation of the Paracoccus pantotrophus type strain DSM 2944.</title>
        <authorList>
            <person name="Bockwoldt J.A."/>
            <person name="Zimmermann M."/>
            <person name="Tiso T."/>
            <person name="Blank L.M."/>
        </authorList>
    </citation>
    <scope>NUCLEOTIDE SEQUENCE [LARGE SCALE GENOMIC DNA]</scope>
    <source>
        <strain evidence="9 13">DSM 2944</strain>
    </source>
</reference>
<evidence type="ECO:0000256" key="6">
    <source>
        <dbReference type="ARBA" id="ARBA00073232"/>
    </source>
</evidence>
<dbReference type="Gene3D" id="1.10.10.10">
    <property type="entry name" value="Winged helix-like DNA-binding domain superfamily/Winged helix DNA-binding domain"/>
    <property type="match status" value="1"/>
</dbReference>
<evidence type="ECO:0000313" key="12">
    <source>
        <dbReference type="Proteomes" id="UP000273626"/>
    </source>
</evidence>
<dbReference type="InterPro" id="IPR053953">
    <property type="entry name" value="NirdL-like_HTH"/>
</dbReference>
<evidence type="ECO:0000256" key="5">
    <source>
        <dbReference type="ARBA" id="ARBA00048470"/>
    </source>
</evidence>
<keyword evidence="1" id="KW-0456">Lyase</keyword>
<protein>
    <recommendedName>
        <fullName evidence="6">Siroheme decarboxylase NirG subunit</fullName>
        <ecNumber evidence="4">4.1.1.111</ecNumber>
    </recommendedName>
</protein>
<dbReference type="OrthoDB" id="9806536at2"/>
<feature type="domain" description="Siroheme decarboxylase NirL-like HTH" evidence="8">
    <location>
        <begin position="15"/>
        <end position="60"/>
    </location>
</feature>
<dbReference type="Proteomes" id="UP000273626">
    <property type="component" value="Unassembled WGS sequence"/>
</dbReference>
<reference evidence="10 14" key="3">
    <citation type="submission" date="2020-07" db="EMBL/GenBank/DDBJ databases">
        <title>The complete genome of Paracoccus pantotrophus ACCC 10489.</title>
        <authorList>
            <person name="Si Y."/>
        </authorList>
    </citation>
    <scope>NUCLEOTIDE SEQUENCE [LARGE SCALE GENOMIC DNA]</scope>
    <source>
        <strain evidence="10 14">ACCC10489</strain>
    </source>
</reference>
<evidence type="ECO:0000256" key="2">
    <source>
        <dbReference type="ARBA" id="ARBA00023444"/>
    </source>
</evidence>
<gene>
    <name evidence="11" type="ORF">BDE18_2051</name>
    <name evidence="9" type="ORF">ESD82_11795</name>
    <name evidence="10" type="ORF">HYQ43_08955</name>
</gene>
<comment type="catalytic activity">
    <reaction evidence="5">
        <text>siroheme + 2 H(+) = 12,18-didecarboxysiroheme + 2 CO2</text>
        <dbReference type="Rhea" id="RHEA:19093"/>
        <dbReference type="ChEBI" id="CHEBI:15378"/>
        <dbReference type="ChEBI" id="CHEBI:16526"/>
        <dbReference type="ChEBI" id="CHEBI:60052"/>
        <dbReference type="ChEBI" id="CHEBI:140497"/>
        <dbReference type="EC" id="4.1.1.111"/>
    </reaction>
</comment>
<dbReference type="PANTHER" id="PTHR43413">
    <property type="entry name" value="TRANSCRIPTIONAL REGULATOR, ASNC FAMILY"/>
    <property type="match status" value="1"/>
</dbReference>
<dbReference type="Pfam" id="PF22451">
    <property type="entry name" value="NirdL-like_HTH"/>
    <property type="match status" value="1"/>
</dbReference>
<accession>A0A1I5E540</accession>
<dbReference type="InterPro" id="IPR040523">
    <property type="entry name" value="AsnC_trans_reg2"/>
</dbReference>
<comment type="similarity">
    <text evidence="3">Belongs to the Ahb/Nir family.</text>
</comment>
<dbReference type="FunFam" id="3.30.70.3460:FF:000001">
    <property type="entry name" value="Heme d1 biosynthesis protein NirG"/>
    <property type="match status" value="1"/>
</dbReference>
<dbReference type="KEGG" id="ppan:ESD82_11795"/>
<evidence type="ECO:0000313" key="10">
    <source>
        <dbReference type="EMBL" id="QLH14441.1"/>
    </source>
</evidence>
<evidence type="ECO:0000259" key="8">
    <source>
        <dbReference type="Pfam" id="PF22451"/>
    </source>
</evidence>
<feature type="domain" description="Siroheme decarboxylase AsnC-like ligand binding" evidence="7">
    <location>
        <begin position="77"/>
        <end position="149"/>
    </location>
</feature>
<dbReference type="AlphaFoldDB" id="A0A1I5E540"/>
<dbReference type="InterPro" id="IPR036388">
    <property type="entry name" value="WH-like_DNA-bd_sf"/>
</dbReference>
<evidence type="ECO:0000256" key="4">
    <source>
        <dbReference type="ARBA" id="ARBA00023471"/>
    </source>
</evidence>
<reference evidence="11 12" key="1">
    <citation type="submission" date="2018-10" db="EMBL/GenBank/DDBJ databases">
        <title>Genomic Encyclopedia of Archaeal and Bacterial Type Strains, Phase II (KMG-II): from individual species to whole genera.</title>
        <authorList>
            <person name="Goeker M."/>
        </authorList>
    </citation>
    <scope>NUCLEOTIDE SEQUENCE [LARGE SCALE GENOMIC DNA]</scope>
    <source>
        <strain evidence="12">ATCC 35512 / DSM 2944 / CIP 106514 / LMD 82.5 / NBRC 102493 / NCCB 82005 / GB17</strain>
        <strain evidence="11">DSM 2944</strain>
    </source>
</reference>
<dbReference type="GO" id="GO:0016829">
    <property type="term" value="F:lyase activity"/>
    <property type="evidence" value="ECO:0007669"/>
    <property type="project" value="UniProtKB-KW"/>
</dbReference>
<keyword evidence="12" id="KW-1185">Reference proteome</keyword>
<dbReference type="InterPro" id="IPR050684">
    <property type="entry name" value="HTH-Siroheme_Decarb"/>
</dbReference>
<dbReference type="EMBL" id="CP044426">
    <property type="protein sequence ID" value="QFG36876.1"/>
    <property type="molecule type" value="Genomic_DNA"/>
</dbReference>
<evidence type="ECO:0000313" key="9">
    <source>
        <dbReference type="EMBL" id="QFG36876.1"/>
    </source>
</evidence>
<evidence type="ECO:0000313" key="11">
    <source>
        <dbReference type="EMBL" id="RKS52719.1"/>
    </source>
</evidence>
<dbReference type="EMBL" id="CP058690">
    <property type="protein sequence ID" value="QLH14441.1"/>
    <property type="molecule type" value="Genomic_DNA"/>
</dbReference>
<comment type="pathway">
    <text evidence="2">Porphyrin-containing compound metabolism.</text>
</comment>
<dbReference type="GeneID" id="51371255"/>
<dbReference type="Pfam" id="PF17805">
    <property type="entry name" value="AsnC_trans_reg2"/>
    <property type="match status" value="1"/>
</dbReference>
<dbReference type="RefSeq" id="WP_024843014.1">
    <property type="nucleotide sequence ID" value="NZ_CP038203.1"/>
</dbReference>
<evidence type="ECO:0000256" key="3">
    <source>
        <dbReference type="ARBA" id="ARBA00023457"/>
    </source>
</evidence>
<dbReference type="EMBL" id="RBLI01000001">
    <property type="protein sequence ID" value="RKS52719.1"/>
    <property type="molecule type" value="Genomic_DNA"/>
</dbReference>
<evidence type="ECO:0000259" key="7">
    <source>
        <dbReference type="Pfam" id="PF17805"/>
    </source>
</evidence>
<name>A0A1I5E540_PARPN</name>
<evidence type="ECO:0000313" key="14">
    <source>
        <dbReference type="Proteomes" id="UP000509322"/>
    </source>
</evidence>
<dbReference type="Proteomes" id="UP000326453">
    <property type="component" value="Chromosome 1"/>
</dbReference>